<dbReference type="Proteomes" id="UP000821853">
    <property type="component" value="Unassembled WGS sequence"/>
</dbReference>
<proteinExistence type="predicted"/>
<evidence type="ECO:0000313" key="3">
    <source>
        <dbReference type="Proteomes" id="UP000821853"/>
    </source>
</evidence>
<accession>A0A9J6GTA2</accession>
<name>A0A9J6GTA2_HAELO</name>
<dbReference type="AlphaFoldDB" id="A0A9J6GTA2"/>
<dbReference type="VEuPathDB" id="VectorBase:HLOH_060038"/>
<dbReference type="InterPro" id="IPR002181">
    <property type="entry name" value="Fibrinogen_a/b/g_C_dom"/>
</dbReference>
<dbReference type="SUPFAM" id="SSF56496">
    <property type="entry name" value="Fibrinogen C-terminal domain-like"/>
    <property type="match status" value="1"/>
</dbReference>
<dbReference type="Gene3D" id="3.90.215.10">
    <property type="entry name" value="Gamma Fibrinogen, chain A, domain 1"/>
    <property type="match status" value="1"/>
</dbReference>
<feature type="domain" description="Fibrinogen C-terminal" evidence="1">
    <location>
        <begin position="45"/>
        <end position="80"/>
    </location>
</feature>
<dbReference type="EMBL" id="JABSTR010000008">
    <property type="protein sequence ID" value="KAH9378073.1"/>
    <property type="molecule type" value="Genomic_DNA"/>
</dbReference>
<comment type="caution">
    <text evidence="2">The sequence shown here is derived from an EMBL/GenBank/DDBJ whole genome shotgun (WGS) entry which is preliminary data.</text>
</comment>
<organism evidence="2 3">
    <name type="scientific">Haemaphysalis longicornis</name>
    <name type="common">Bush tick</name>
    <dbReference type="NCBI Taxonomy" id="44386"/>
    <lineage>
        <taxon>Eukaryota</taxon>
        <taxon>Metazoa</taxon>
        <taxon>Ecdysozoa</taxon>
        <taxon>Arthropoda</taxon>
        <taxon>Chelicerata</taxon>
        <taxon>Arachnida</taxon>
        <taxon>Acari</taxon>
        <taxon>Parasitiformes</taxon>
        <taxon>Ixodida</taxon>
        <taxon>Ixodoidea</taxon>
        <taxon>Ixodidae</taxon>
        <taxon>Haemaphysalinae</taxon>
        <taxon>Haemaphysalis</taxon>
    </lineage>
</organism>
<protein>
    <recommendedName>
        <fullName evidence="1">Fibrinogen C-terminal domain-containing protein</fullName>
    </recommendedName>
</protein>
<dbReference type="Pfam" id="PF00147">
    <property type="entry name" value="Fibrinogen_C"/>
    <property type="match status" value="1"/>
</dbReference>
<evidence type="ECO:0000313" key="2">
    <source>
        <dbReference type="EMBL" id="KAH9378073.1"/>
    </source>
</evidence>
<dbReference type="OrthoDB" id="6538135at2759"/>
<sequence>MFTVSSPHLLKGRKKVQPLRLNTKFRTRIIKETRAHCRAFVCLQVIQRRGQFGNRVYNFYRNWTEYKRGFGNPSEEYWIGK</sequence>
<gene>
    <name evidence="2" type="ORF">HPB48_022572</name>
</gene>
<dbReference type="InterPro" id="IPR036056">
    <property type="entry name" value="Fibrinogen-like_C"/>
</dbReference>
<reference evidence="2 3" key="1">
    <citation type="journal article" date="2020" name="Cell">
        <title>Large-Scale Comparative Analyses of Tick Genomes Elucidate Their Genetic Diversity and Vector Capacities.</title>
        <authorList>
            <consortium name="Tick Genome and Microbiome Consortium (TIGMIC)"/>
            <person name="Jia N."/>
            <person name="Wang J."/>
            <person name="Shi W."/>
            <person name="Du L."/>
            <person name="Sun Y."/>
            <person name="Zhan W."/>
            <person name="Jiang J.F."/>
            <person name="Wang Q."/>
            <person name="Zhang B."/>
            <person name="Ji P."/>
            <person name="Bell-Sakyi L."/>
            <person name="Cui X.M."/>
            <person name="Yuan T.T."/>
            <person name="Jiang B.G."/>
            <person name="Yang W.F."/>
            <person name="Lam T.T."/>
            <person name="Chang Q.C."/>
            <person name="Ding S.J."/>
            <person name="Wang X.J."/>
            <person name="Zhu J.G."/>
            <person name="Ruan X.D."/>
            <person name="Zhao L."/>
            <person name="Wei J.T."/>
            <person name="Ye R.Z."/>
            <person name="Que T.C."/>
            <person name="Du C.H."/>
            <person name="Zhou Y.H."/>
            <person name="Cheng J.X."/>
            <person name="Dai P.F."/>
            <person name="Guo W.B."/>
            <person name="Han X.H."/>
            <person name="Huang E.J."/>
            <person name="Li L.F."/>
            <person name="Wei W."/>
            <person name="Gao Y.C."/>
            <person name="Liu J.Z."/>
            <person name="Shao H.Z."/>
            <person name="Wang X."/>
            <person name="Wang C.C."/>
            <person name="Yang T.C."/>
            <person name="Huo Q.B."/>
            <person name="Li W."/>
            <person name="Chen H.Y."/>
            <person name="Chen S.E."/>
            <person name="Zhou L.G."/>
            <person name="Ni X.B."/>
            <person name="Tian J.H."/>
            <person name="Sheng Y."/>
            <person name="Liu T."/>
            <person name="Pan Y.S."/>
            <person name="Xia L.Y."/>
            <person name="Li J."/>
            <person name="Zhao F."/>
            <person name="Cao W.C."/>
        </authorList>
    </citation>
    <scope>NUCLEOTIDE SEQUENCE [LARGE SCALE GENOMIC DNA]</scope>
    <source>
        <strain evidence="2">HaeL-2018</strain>
    </source>
</reference>
<keyword evidence="3" id="KW-1185">Reference proteome</keyword>
<dbReference type="InterPro" id="IPR014716">
    <property type="entry name" value="Fibrinogen_a/b/g_C_1"/>
</dbReference>
<evidence type="ECO:0000259" key="1">
    <source>
        <dbReference type="Pfam" id="PF00147"/>
    </source>
</evidence>